<keyword evidence="2" id="KW-1185">Reference proteome</keyword>
<accession>A0ABS9KMJ8</accession>
<evidence type="ECO:0000313" key="1">
    <source>
        <dbReference type="EMBL" id="MCG2613540.1"/>
    </source>
</evidence>
<organism evidence="1 2">
    <name type="scientific">Terrimonas ginsenosidimutans</name>
    <dbReference type="NCBI Taxonomy" id="2908004"/>
    <lineage>
        <taxon>Bacteria</taxon>
        <taxon>Pseudomonadati</taxon>
        <taxon>Bacteroidota</taxon>
        <taxon>Chitinophagia</taxon>
        <taxon>Chitinophagales</taxon>
        <taxon>Chitinophagaceae</taxon>
        <taxon>Terrimonas</taxon>
    </lineage>
</organism>
<proteinExistence type="predicted"/>
<reference evidence="1" key="1">
    <citation type="submission" date="2022-01" db="EMBL/GenBank/DDBJ databases">
        <authorList>
            <person name="Jo J.-H."/>
            <person name="Im W.-T."/>
        </authorList>
    </citation>
    <scope>NUCLEOTIDE SEQUENCE</scope>
    <source>
        <strain evidence="1">NA20</strain>
    </source>
</reference>
<name>A0ABS9KMJ8_9BACT</name>
<gene>
    <name evidence="1" type="ORF">LZZ85_04580</name>
</gene>
<protein>
    <submittedName>
        <fullName evidence="1">Uncharacterized protein</fullName>
    </submittedName>
</protein>
<dbReference type="EMBL" id="JAKLTR010000002">
    <property type="protein sequence ID" value="MCG2613540.1"/>
    <property type="molecule type" value="Genomic_DNA"/>
</dbReference>
<comment type="caution">
    <text evidence="1">The sequence shown here is derived from an EMBL/GenBank/DDBJ whole genome shotgun (WGS) entry which is preliminary data.</text>
</comment>
<dbReference type="RefSeq" id="WP_237868867.1">
    <property type="nucleotide sequence ID" value="NZ_JAKLTR010000002.1"/>
</dbReference>
<sequence>MSSTAVLVHSICTILSNYGESVAFGEIATAGLLERQFQLHSLCDRVLRYPDPAFAAYPVADLEDLAQHIAESAKSDWAICTIPLAHHGIEVLAYGHERLWLHYHLLHPPQLPVHWPPWTSCYEIIESFSIFLSTEYLTRKEV</sequence>
<dbReference type="Proteomes" id="UP001165367">
    <property type="component" value="Unassembled WGS sequence"/>
</dbReference>
<evidence type="ECO:0000313" key="2">
    <source>
        <dbReference type="Proteomes" id="UP001165367"/>
    </source>
</evidence>